<dbReference type="InterPro" id="IPR002060">
    <property type="entry name" value="Squ/phyt_synthse"/>
</dbReference>
<dbReference type="STRING" id="1379903.ATO8_01860"/>
<protein>
    <recommendedName>
        <fullName evidence="3">Phytoene synthase</fullName>
    </recommendedName>
</protein>
<dbReference type="OrthoDB" id="9814909at2"/>
<dbReference type="RefSeq" id="WP_043841529.1">
    <property type="nucleotide sequence ID" value="NZ_AQQW01000001.1"/>
</dbReference>
<name>W4HQA8_9RHOB</name>
<reference evidence="1 2" key="1">
    <citation type="journal article" date="2014" name="Antonie Van Leeuwenhoek">
        <title>Roseivivax atlanticus sp. nov., isolated from surface seawater of the Atlantic Ocean.</title>
        <authorList>
            <person name="Li G."/>
            <person name="Lai Q."/>
            <person name="Liu X."/>
            <person name="Sun F."/>
            <person name="Shao Z."/>
        </authorList>
    </citation>
    <scope>NUCLEOTIDE SEQUENCE [LARGE SCALE GENOMIC DNA]</scope>
    <source>
        <strain evidence="1 2">22II-s10s</strain>
    </source>
</reference>
<comment type="caution">
    <text evidence="1">The sequence shown here is derived from an EMBL/GenBank/DDBJ whole genome shotgun (WGS) entry which is preliminary data.</text>
</comment>
<dbReference type="Proteomes" id="UP000019063">
    <property type="component" value="Unassembled WGS sequence"/>
</dbReference>
<sequence length="257" mass="27319">MDFDDDLNACAEIVERGDPDRFRATMASPVAARAVLFPIYAANVEAARAPFVTQEPLIAEMRLQWWVDALAEIAAGGLVRRHEVVTPLAHVLDAEGARVLSEGVEARRRDAAREDMGEVAELEDYLRATGGSLMWAASRALGATDEVRARAVGRQAARANWLLGVPALQARGIRPLPEMTLEAVGRLAASWRDDRSGLEAVPSKAGRPAELAAWRAPGILAAAARDPQAVLDGRLSGPAAGQGLRLALRAAGIGRAV</sequence>
<gene>
    <name evidence="1" type="ORF">ATO8_01860</name>
</gene>
<keyword evidence="2" id="KW-1185">Reference proteome</keyword>
<accession>W4HQA8</accession>
<dbReference type="EMBL" id="AQQW01000001">
    <property type="protein sequence ID" value="ETW14613.1"/>
    <property type="molecule type" value="Genomic_DNA"/>
</dbReference>
<dbReference type="InterPro" id="IPR008949">
    <property type="entry name" value="Isoprenoid_synthase_dom_sf"/>
</dbReference>
<dbReference type="AlphaFoldDB" id="W4HQA8"/>
<dbReference type="Gene3D" id="1.10.600.10">
    <property type="entry name" value="Farnesyl Diphosphate Synthase"/>
    <property type="match status" value="1"/>
</dbReference>
<organism evidence="1 2">
    <name type="scientific">Roseivivax marinus</name>
    <dbReference type="NCBI Taxonomy" id="1379903"/>
    <lineage>
        <taxon>Bacteria</taxon>
        <taxon>Pseudomonadati</taxon>
        <taxon>Pseudomonadota</taxon>
        <taxon>Alphaproteobacteria</taxon>
        <taxon>Rhodobacterales</taxon>
        <taxon>Roseobacteraceae</taxon>
        <taxon>Roseivivax</taxon>
    </lineage>
</organism>
<dbReference type="SUPFAM" id="SSF48576">
    <property type="entry name" value="Terpenoid synthases"/>
    <property type="match status" value="1"/>
</dbReference>
<evidence type="ECO:0000313" key="2">
    <source>
        <dbReference type="Proteomes" id="UP000019063"/>
    </source>
</evidence>
<proteinExistence type="predicted"/>
<dbReference type="eggNOG" id="COG1562">
    <property type="taxonomic scope" value="Bacteria"/>
</dbReference>
<dbReference type="Pfam" id="PF00494">
    <property type="entry name" value="SQS_PSY"/>
    <property type="match status" value="1"/>
</dbReference>
<evidence type="ECO:0000313" key="1">
    <source>
        <dbReference type="EMBL" id="ETW14613.1"/>
    </source>
</evidence>
<dbReference type="PATRIC" id="fig|1317118.6.peg.380"/>
<evidence type="ECO:0008006" key="3">
    <source>
        <dbReference type="Google" id="ProtNLM"/>
    </source>
</evidence>